<evidence type="ECO:0000313" key="1">
    <source>
        <dbReference type="EMBL" id="KNZ48080.1"/>
    </source>
</evidence>
<evidence type="ECO:0008006" key="3">
    <source>
        <dbReference type="Google" id="ProtNLM"/>
    </source>
</evidence>
<gene>
    <name evidence="1" type="ORF">VP01_5929g1</name>
</gene>
<reference evidence="1 2" key="1">
    <citation type="submission" date="2015-08" db="EMBL/GenBank/DDBJ databases">
        <title>Next Generation Sequencing and Analysis of the Genome of Puccinia sorghi L Schw, the Causal Agent of Maize Common Rust.</title>
        <authorList>
            <person name="Rochi L."/>
            <person name="Burguener G."/>
            <person name="Darino M."/>
            <person name="Turjanski A."/>
            <person name="Kreff E."/>
            <person name="Dieguez M.J."/>
            <person name="Sacco F."/>
        </authorList>
    </citation>
    <scope>NUCLEOTIDE SEQUENCE [LARGE SCALE GENOMIC DNA]</scope>
    <source>
        <strain evidence="1 2">RO10H11247</strain>
    </source>
</reference>
<name>A0A0L6UJU9_9BASI</name>
<organism evidence="1 2">
    <name type="scientific">Puccinia sorghi</name>
    <dbReference type="NCBI Taxonomy" id="27349"/>
    <lineage>
        <taxon>Eukaryota</taxon>
        <taxon>Fungi</taxon>
        <taxon>Dikarya</taxon>
        <taxon>Basidiomycota</taxon>
        <taxon>Pucciniomycotina</taxon>
        <taxon>Pucciniomycetes</taxon>
        <taxon>Pucciniales</taxon>
        <taxon>Pucciniaceae</taxon>
        <taxon>Puccinia</taxon>
    </lineage>
</organism>
<sequence>MINKTVDKGASILIDNYFQLLGSLKNNLLELKSSHFEAMHTHSSCYHSSPDSPNWHARLGHPNPKYQALMVPTSETVDCIVCKTLYTMS</sequence>
<dbReference type="Proteomes" id="UP000037035">
    <property type="component" value="Unassembled WGS sequence"/>
</dbReference>
<dbReference type="AlphaFoldDB" id="A0A0L6UJU9"/>
<evidence type="ECO:0000313" key="2">
    <source>
        <dbReference type="Proteomes" id="UP000037035"/>
    </source>
</evidence>
<dbReference type="VEuPathDB" id="FungiDB:VP01_5929g1"/>
<keyword evidence="2" id="KW-1185">Reference proteome</keyword>
<comment type="caution">
    <text evidence="1">The sequence shown here is derived from an EMBL/GenBank/DDBJ whole genome shotgun (WGS) entry which is preliminary data.</text>
</comment>
<accession>A0A0L6UJU9</accession>
<dbReference type="EMBL" id="LAVV01011195">
    <property type="protein sequence ID" value="KNZ48080.1"/>
    <property type="molecule type" value="Genomic_DNA"/>
</dbReference>
<protein>
    <recommendedName>
        <fullName evidence="3">GAG-pre-integrase domain-containing protein</fullName>
    </recommendedName>
</protein>
<proteinExistence type="predicted"/>